<feature type="transmembrane region" description="Helical" evidence="10">
    <location>
        <begin position="111"/>
        <end position="131"/>
    </location>
</feature>
<evidence type="ECO:0000256" key="8">
    <source>
        <dbReference type="ARBA" id="ARBA00023136"/>
    </source>
</evidence>
<comment type="caution">
    <text evidence="11">The sequence shown here is derived from an EMBL/GenBank/DDBJ whole genome shotgun (WGS) entry which is preliminary data.</text>
</comment>
<keyword evidence="12" id="KW-1185">Reference proteome</keyword>
<dbReference type="PANTHER" id="PTHR42865:SF5">
    <property type="entry name" value="L-CYSTINE TRANSPORTER TCYP"/>
    <property type="match status" value="1"/>
</dbReference>
<keyword evidence="7 10" id="KW-1133">Transmembrane helix</keyword>
<dbReference type="GO" id="GO:0015184">
    <property type="term" value="F:L-cystine transmembrane transporter activity"/>
    <property type="evidence" value="ECO:0007669"/>
    <property type="project" value="TreeGrafter"/>
</dbReference>
<dbReference type="Gene3D" id="1.10.3860.10">
    <property type="entry name" value="Sodium:dicarboxylate symporter"/>
    <property type="match status" value="1"/>
</dbReference>
<dbReference type="InterPro" id="IPR036458">
    <property type="entry name" value="Na:dicarbo_symporter_sf"/>
</dbReference>
<dbReference type="AlphaFoldDB" id="A0A0R1GSR7"/>
<reference evidence="11 12" key="1">
    <citation type="journal article" date="2015" name="Genome Announc.">
        <title>Expanding the biotechnology potential of lactobacilli through comparative genomics of 213 strains and associated genera.</title>
        <authorList>
            <person name="Sun Z."/>
            <person name="Harris H.M."/>
            <person name="McCann A."/>
            <person name="Guo C."/>
            <person name="Argimon S."/>
            <person name="Zhang W."/>
            <person name="Yang X."/>
            <person name="Jeffery I.B."/>
            <person name="Cooney J.C."/>
            <person name="Kagawa T.F."/>
            <person name="Liu W."/>
            <person name="Song Y."/>
            <person name="Salvetti E."/>
            <person name="Wrobel A."/>
            <person name="Rasinkangas P."/>
            <person name="Parkhill J."/>
            <person name="Rea M.C."/>
            <person name="O'Sullivan O."/>
            <person name="Ritari J."/>
            <person name="Douillard F.P."/>
            <person name="Paul Ross R."/>
            <person name="Yang R."/>
            <person name="Briner A.E."/>
            <person name="Felis G.E."/>
            <person name="de Vos W.M."/>
            <person name="Barrangou R."/>
            <person name="Klaenhammer T.R."/>
            <person name="Caufield P.W."/>
            <person name="Cui Y."/>
            <person name="Zhang H."/>
            <person name="O'Toole P.W."/>
        </authorList>
    </citation>
    <scope>NUCLEOTIDE SEQUENCE [LARGE SCALE GENOMIC DNA]</scope>
    <source>
        <strain evidence="11 12">DSM 20003</strain>
    </source>
</reference>
<feature type="transmembrane region" description="Helical" evidence="10">
    <location>
        <begin position="213"/>
        <end position="238"/>
    </location>
</feature>
<gene>
    <name evidence="11" type="ORF">FC07_GL000138</name>
</gene>
<feature type="transmembrane region" description="Helical" evidence="10">
    <location>
        <begin position="175"/>
        <end position="192"/>
    </location>
</feature>
<comment type="subcellular location">
    <subcellularLocation>
        <location evidence="1">Membrane</location>
        <topology evidence="1">Multi-pass membrane protein</topology>
    </subcellularLocation>
</comment>
<feature type="transmembrane region" description="Helical" evidence="10">
    <location>
        <begin position="244"/>
        <end position="265"/>
    </location>
</feature>
<organism evidence="11 12">
    <name type="scientific">Loigolactobacillus bifermentans DSM 20003</name>
    <dbReference type="NCBI Taxonomy" id="1423726"/>
    <lineage>
        <taxon>Bacteria</taxon>
        <taxon>Bacillati</taxon>
        <taxon>Bacillota</taxon>
        <taxon>Bacilli</taxon>
        <taxon>Lactobacillales</taxon>
        <taxon>Lactobacillaceae</taxon>
        <taxon>Loigolactobacillus</taxon>
    </lineage>
</organism>
<proteinExistence type="inferred from homology"/>
<feature type="transmembrane region" description="Helical" evidence="10">
    <location>
        <begin position="16"/>
        <end position="35"/>
    </location>
</feature>
<dbReference type="InterPro" id="IPR001991">
    <property type="entry name" value="Na-dicarboxylate_symporter"/>
</dbReference>
<name>A0A0R1GSR7_9LACO</name>
<comment type="similarity">
    <text evidence="2">Belongs to the dicarboxylate/amino acid:cation symporter (DAACS) (TC 2.A.23) family.</text>
</comment>
<evidence type="ECO:0000256" key="1">
    <source>
        <dbReference type="ARBA" id="ARBA00004141"/>
    </source>
</evidence>
<evidence type="ECO:0000256" key="7">
    <source>
        <dbReference type="ARBA" id="ARBA00022989"/>
    </source>
</evidence>
<dbReference type="GO" id="GO:0015293">
    <property type="term" value="F:symporter activity"/>
    <property type="evidence" value="ECO:0007669"/>
    <property type="project" value="InterPro"/>
</dbReference>
<keyword evidence="5 10" id="KW-0812">Transmembrane</keyword>
<evidence type="ECO:0000256" key="10">
    <source>
        <dbReference type="SAM" id="Phobius"/>
    </source>
</evidence>
<dbReference type="Proteomes" id="UP000051461">
    <property type="component" value="Unassembled WGS sequence"/>
</dbReference>
<feature type="transmembrane region" description="Helical" evidence="10">
    <location>
        <begin position="66"/>
        <end position="91"/>
    </location>
</feature>
<evidence type="ECO:0000256" key="2">
    <source>
        <dbReference type="ARBA" id="ARBA00006148"/>
    </source>
</evidence>
<evidence type="ECO:0000256" key="3">
    <source>
        <dbReference type="ARBA" id="ARBA00022031"/>
    </source>
</evidence>
<sequence length="438" mass="46671">MLSISYITKWGIQMDIMWNLATLAVALLACYGIYLLQHKSNFTFAAVVALIIGIVIGLIFKGHTTYVAVLGTIYTKVISMMVIPLLLVSLIKSIYDMKSLQQLKKIGAKSVFWLLFQTLLAAIVGMALALASGLGQGSHLHIVESVKIAKIPPFTQVITDLFSDNLFNAMSEGQLIPVVFFAIIVGIAVVALSSKDATRMVTFKHFIDDSHAIVYQLIRVIIKFLPYSVICLMADTVSNSDPKALLPLALLIVFAFVGCAFHIYVTDSILLKFVGKMSLRKFFKGIIPAQLMAFSTRSSSGTLPLYVECLTTKVGVPESVANFVGSLGTTMGMSGCAGVWPPLLAVYTIHAMGGNISIAQAVVIIVLCPIVSLGTAGVPGGGIMLATALFVILGLPVSMISIFAGIDAFADMARTTTNVTSSMVAATLVSQSEKKAAA</sequence>
<evidence type="ECO:0000256" key="5">
    <source>
        <dbReference type="ARBA" id="ARBA00022692"/>
    </source>
</evidence>
<dbReference type="PANTHER" id="PTHR42865">
    <property type="entry name" value="PROTON/GLUTAMATE-ASPARTATE SYMPORTER"/>
    <property type="match status" value="1"/>
</dbReference>
<dbReference type="EMBL" id="AZDA01000079">
    <property type="protein sequence ID" value="KRK35411.1"/>
    <property type="molecule type" value="Genomic_DNA"/>
</dbReference>
<protein>
    <recommendedName>
        <fullName evidence="3">L-cystine uptake protein TcyP</fullName>
    </recommendedName>
    <alternativeName>
        <fullName evidence="9">Transporter of cystine TcyP</fullName>
    </alternativeName>
</protein>
<dbReference type="PRINTS" id="PR00173">
    <property type="entry name" value="EDTRNSPORT"/>
</dbReference>
<keyword evidence="8 10" id="KW-0472">Membrane</keyword>
<dbReference type="GO" id="GO:0005886">
    <property type="term" value="C:plasma membrane"/>
    <property type="evidence" value="ECO:0007669"/>
    <property type="project" value="TreeGrafter"/>
</dbReference>
<evidence type="ECO:0000256" key="9">
    <source>
        <dbReference type="ARBA" id="ARBA00031293"/>
    </source>
</evidence>
<dbReference type="STRING" id="1423726.FC07_GL000138"/>
<evidence type="ECO:0000256" key="6">
    <source>
        <dbReference type="ARBA" id="ARBA00022970"/>
    </source>
</evidence>
<feature type="transmembrane region" description="Helical" evidence="10">
    <location>
        <begin position="356"/>
        <end position="377"/>
    </location>
</feature>
<dbReference type="SUPFAM" id="SSF118215">
    <property type="entry name" value="Proton glutamate symport protein"/>
    <property type="match status" value="1"/>
</dbReference>
<keyword evidence="6" id="KW-0029">Amino-acid transport</keyword>
<evidence type="ECO:0000313" key="12">
    <source>
        <dbReference type="Proteomes" id="UP000051461"/>
    </source>
</evidence>
<evidence type="ECO:0000313" key="11">
    <source>
        <dbReference type="EMBL" id="KRK35411.1"/>
    </source>
</evidence>
<evidence type="ECO:0000256" key="4">
    <source>
        <dbReference type="ARBA" id="ARBA00022448"/>
    </source>
</evidence>
<dbReference type="Pfam" id="PF00375">
    <property type="entry name" value="SDF"/>
    <property type="match status" value="1"/>
</dbReference>
<feature type="transmembrane region" description="Helical" evidence="10">
    <location>
        <begin position="383"/>
        <end position="406"/>
    </location>
</feature>
<dbReference type="PATRIC" id="fig|1423726.3.peg.146"/>
<keyword evidence="4" id="KW-0813">Transport</keyword>
<feature type="transmembrane region" description="Helical" evidence="10">
    <location>
        <begin position="42"/>
        <end position="60"/>
    </location>
</feature>
<accession>A0A0R1GSR7</accession>